<dbReference type="Proteomes" id="UP001172386">
    <property type="component" value="Unassembled WGS sequence"/>
</dbReference>
<sequence>MAHKKGVGSSRNGRDSNPKYLGVKIFGGQAIEAGNIIVRQRGTQFHPGSGVGLGRDHTLFALVDGKVEFSVKGAKKRRTAAPIAGIETMKLVDEAEIEVFAGNGGNGCIGFRREKFIPLGGPDGGDGGAGGSVYIRADENLNTLVDFRHDRIFKAQRGENGMGRQAYGKGGEDLTITVPVGTVVINVATDEVIGDLTQHGDRLLVAKGGRGGLGNMHFKSSTNRSPRQALPGEPGEERTLKLELKLLADVGLLGFPNAGKSTLIRAVSAATPKVADYPFTTLYPNLGVVKVENYRSFVIADIPGLIEGAADGAGLGAQFLRHLQRTRLLLHLVDISPMEGGVEGISPVEQVRAIERELEKHDPELLQKPRWLVLNKADLMFEDEAKAAAEQIVAELGWKEPWFLVSALGREGTFPIMSRIMAFFDRQKEDELEARNAQ</sequence>
<evidence type="ECO:0000313" key="2">
    <source>
        <dbReference type="Proteomes" id="UP001172386"/>
    </source>
</evidence>
<evidence type="ECO:0000313" key="1">
    <source>
        <dbReference type="EMBL" id="KAJ9649826.1"/>
    </source>
</evidence>
<reference evidence="1" key="1">
    <citation type="submission" date="2022-10" db="EMBL/GenBank/DDBJ databases">
        <title>Culturing micro-colonial fungi from biological soil crusts in the Mojave desert and describing Neophaeococcomyces mojavensis, and introducing the new genera and species Taxawa tesnikishii.</title>
        <authorList>
            <person name="Kurbessoian T."/>
            <person name="Stajich J.E."/>
        </authorList>
    </citation>
    <scope>NUCLEOTIDE SEQUENCE</scope>
    <source>
        <strain evidence="1">JES_112</strain>
    </source>
</reference>
<proteinExistence type="predicted"/>
<comment type="caution">
    <text evidence="1">The sequence shown here is derived from an EMBL/GenBank/DDBJ whole genome shotgun (WGS) entry which is preliminary data.</text>
</comment>
<keyword evidence="2" id="KW-1185">Reference proteome</keyword>
<dbReference type="EMBL" id="JAPDRQ010000434">
    <property type="protein sequence ID" value="KAJ9649826.1"/>
    <property type="molecule type" value="Genomic_DNA"/>
</dbReference>
<gene>
    <name evidence="1" type="ORF">H2198_010855</name>
</gene>
<protein>
    <submittedName>
        <fullName evidence="1">Uncharacterized protein</fullName>
    </submittedName>
</protein>
<organism evidence="1 2">
    <name type="scientific">Neophaeococcomyces mojaviensis</name>
    <dbReference type="NCBI Taxonomy" id="3383035"/>
    <lineage>
        <taxon>Eukaryota</taxon>
        <taxon>Fungi</taxon>
        <taxon>Dikarya</taxon>
        <taxon>Ascomycota</taxon>
        <taxon>Pezizomycotina</taxon>
        <taxon>Eurotiomycetes</taxon>
        <taxon>Chaetothyriomycetidae</taxon>
        <taxon>Chaetothyriales</taxon>
        <taxon>Chaetothyriales incertae sedis</taxon>
        <taxon>Neophaeococcomyces</taxon>
    </lineage>
</organism>
<name>A0ACC2ZQH7_9EURO</name>
<accession>A0ACC2ZQH7</accession>